<dbReference type="InterPro" id="IPR003399">
    <property type="entry name" value="Mce/MlaD"/>
</dbReference>
<evidence type="ECO:0000313" key="5">
    <source>
        <dbReference type="Proteomes" id="UP000715441"/>
    </source>
</evidence>
<keyword evidence="1" id="KW-1133">Transmembrane helix</keyword>
<dbReference type="InterPro" id="IPR024516">
    <property type="entry name" value="Mce_C"/>
</dbReference>
<accession>A0ABX1IWX4</accession>
<dbReference type="InterPro" id="IPR005693">
    <property type="entry name" value="Mce"/>
</dbReference>
<dbReference type="PANTHER" id="PTHR33371:SF18">
    <property type="entry name" value="MCE-FAMILY PROTEIN MCE3C"/>
    <property type="match status" value="1"/>
</dbReference>
<dbReference type="Proteomes" id="UP000715441">
    <property type="component" value="Unassembled WGS sequence"/>
</dbReference>
<feature type="domain" description="Mce/MlaD" evidence="2">
    <location>
        <begin position="40"/>
        <end position="114"/>
    </location>
</feature>
<evidence type="ECO:0000313" key="4">
    <source>
        <dbReference type="EMBL" id="NKQ51949.1"/>
    </source>
</evidence>
<name>A0ABX1IWX4_9PSEU</name>
<keyword evidence="1" id="KW-0472">Membrane</keyword>
<reference evidence="4 5" key="1">
    <citation type="submission" date="2020-04" db="EMBL/GenBank/DDBJ databases">
        <title>Novel species.</title>
        <authorList>
            <person name="Teo W.F.A."/>
            <person name="Lipun K."/>
            <person name="Srisuk N."/>
            <person name="Duangmal K."/>
        </authorList>
    </citation>
    <scope>NUCLEOTIDE SEQUENCE [LARGE SCALE GENOMIC DNA]</scope>
    <source>
        <strain evidence="4 5">K13G38</strain>
    </source>
</reference>
<dbReference type="InterPro" id="IPR052336">
    <property type="entry name" value="MlaD_Phospholipid_Transporter"/>
</dbReference>
<evidence type="ECO:0000259" key="2">
    <source>
        <dbReference type="Pfam" id="PF02470"/>
    </source>
</evidence>
<protein>
    <submittedName>
        <fullName evidence="4">MCE family protein</fullName>
    </submittedName>
</protein>
<dbReference type="EMBL" id="JAAXLS010000002">
    <property type="protein sequence ID" value="NKQ51949.1"/>
    <property type="molecule type" value="Genomic_DNA"/>
</dbReference>
<sequence>MKSFREMNPVRVGVISIAVVAAAVVFLFNITAFPQLTGATEYKADFANAGGLQTGDAVQIGGVQVGKVRDIELSGDKVVVTFDITESGTQFGQDSTLAIKTETLLGRKYLAITPQGRGTADADTEIPITRTQVPYDLTTQLGNLTTTTGEINVNSLSQALDSVSSALAGSPPEMRQALQGLGRLSQTISSRDQQIQQLLGRAEGVTAVLADRNKQLTQLFVDGNSLLSELVQRKQAIHDLLVNVSAMATQLSGLVHDNEAQLGPALTHLNSVLDMLRRNEGNIATALNQLGPYATRLGEAISSGPFWDAYIQNLLPGNLIPLPKLPGSAAAAGTSGGNR</sequence>
<feature type="domain" description="Mammalian cell entry C-terminal" evidence="3">
    <location>
        <begin position="122"/>
        <end position="291"/>
    </location>
</feature>
<proteinExistence type="predicted"/>
<dbReference type="Pfam" id="PF11887">
    <property type="entry name" value="Mce4_CUP1"/>
    <property type="match status" value="1"/>
</dbReference>
<keyword evidence="1" id="KW-0812">Transmembrane</keyword>
<feature type="transmembrane region" description="Helical" evidence="1">
    <location>
        <begin position="12"/>
        <end position="33"/>
    </location>
</feature>
<keyword evidence="5" id="KW-1185">Reference proteome</keyword>
<comment type="caution">
    <text evidence="4">The sequence shown here is derived from an EMBL/GenBank/DDBJ whole genome shotgun (WGS) entry which is preliminary data.</text>
</comment>
<dbReference type="Pfam" id="PF02470">
    <property type="entry name" value="MlaD"/>
    <property type="match status" value="1"/>
</dbReference>
<dbReference type="NCBIfam" id="TIGR00996">
    <property type="entry name" value="Mtu_fam_mce"/>
    <property type="match status" value="1"/>
</dbReference>
<evidence type="ECO:0000259" key="3">
    <source>
        <dbReference type="Pfam" id="PF11887"/>
    </source>
</evidence>
<dbReference type="PRINTS" id="PR01782">
    <property type="entry name" value="MCEVIRFACTOR"/>
</dbReference>
<gene>
    <name evidence="4" type="ORF">HFP15_03530</name>
</gene>
<evidence type="ECO:0000256" key="1">
    <source>
        <dbReference type="SAM" id="Phobius"/>
    </source>
</evidence>
<dbReference type="PANTHER" id="PTHR33371">
    <property type="entry name" value="INTERMEMBRANE PHOSPHOLIPID TRANSPORT SYSTEM BINDING PROTEIN MLAD-RELATED"/>
    <property type="match status" value="1"/>
</dbReference>
<organism evidence="4 5">
    <name type="scientific">Amycolatopsis acididurans</name>
    <dbReference type="NCBI Taxonomy" id="2724524"/>
    <lineage>
        <taxon>Bacteria</taxon>
        <taxon>Bacillati</taxon>
        <taxon>Actinomycetota</taxon>
        <taxon>Actinomycetes</taxon>
        <taxon>Pseudonocardiales</taxon>
        <taxon>Pseudonocardiaceae</taxon>
        <taxon>Amycolatopsis</taxon>
    </lineage>
</organism>